<dbReference type="InterPro" id="IPR036259">
    <property type="entry name" value="MFS_trans_sf"/>
</dbReference>
<dbReference type="InterPro" id="IPR011701">
    <property type="entry name" value="MFS"/>
</dbReference>
<keyword evidence="4 6" id="KW-1133">Transmembrane helix</keyword>
<feature type="transmembrane region" description="Helical" evidence="6">
    <location>
        <begin position="368"/>
        <end position="391"/>
    </location>
</feature>
<evidence type="ECO:0000256" key="5">
    <source>
        <dbReference type="ARBA" id="ARBA00023136"/>
    </source>
</evidence>
<dbReference type="VEuPathDB" id="AmoebaDB:EHI8A_046880"/>
<feature type="transmembrane region" description="Helical" evidence="6">
    <location>
        <begin position="12"/>
        <end position="38"/>
    </location>
</feature>
<comment type="caution">
    <text evidence="8">The sequence shown here is derived from an EMBL/GenBank/DDBJ whole genome shotgun (WGS) entry which is preliminary data.</text>
</comment>
<reference evidence="8 9" key="1">
    <citation type="submission" date="2016-05" db="EMBL/GenBank/DDBJ databases">
        <title>First whole genome sequencing of Entamoeba histolytica HM1:IMSS-clone-6.</title>
        <authorList>
            <person name="Mukherjee Avik.K."/>
            <person name="Izumyama S."/>
            <person name="Nakada-Tsukui K."/>
            <person name="Nozaki T."/>
        </authorList>
    </citation>
    <scope>NUCLEOTIDE SEQUENCE [LARGE SCALE GENOMIC DNA]</scope>
    <source>
        <strain evidence="8 9">HM1:IMSS clone 6</strain>
    </source>
</reference>
<feature type="transmembrane region" description="Helical" evidence="6">
    <location>
        <begin position="172"/>
        <end position="199"/>
    </location>
</feature>
<dbReference type="OMA" id="VSMRGYR"/>
<evidence type="ECO:0000256" key="1">
    <source>
        <dbReference type="ARBA" id="ARBA00004141"/>
    </source>
</evidence>
<evidence type="ECO:0000256" key="3">
    <source>
        <dbReference type="ARBA" id="ARBA00022692"/>
    </source>
</evidence>
<dbReference type="SUPFAM" id="SSF103473">
    <property type="entry name" value="MFS general substrate transporter"/>
    <property type="match status" value="1"/>
</dbReference>
<feature type="transmembrane region" description="Helical" evidence="6">
    <location>
        <begin position="91"/>
        <end position="116"/>
    </location>
</feature>
<dbReference type="VEuPathDB" id="AmoebaDB:KM1_063270"/>
<sequence length="491" mass="56018">MKVTPLSLKLIIYFFLVNSVQFSIEFSYNIPIINLFFINNYSSLTNESIQYDSLAHSVIKMTIGPIIGFFLQPIIGALSDHATFGYGRRRPIMILGLGIWFVGSFGTLICSIYPLLPVTLKTISFNELNGLSLCDGLFVIFQIIVAIGINLIQVSYRSFILDQFDWIDQTRVTLIGSVMLGLGNVIYYGITSIICLIYLTQPNHDKMFLTNARLITTFWLNVISLFVMPITVYLFCHFVNESPYPSGNILFKEHIQNIWTSIKQINKNMCLILIVVFVGWFAWTPIKENTQLYFIYYVFEDKQDLSFLYFNFNRLIFGITVVITGLILFIINKKPILTMFSFNIITGLCAIIYYIPRSSFKNDVLQCFVSFLPLISSGLCYCQLTSLPYALTRKVVKTDDFGFFVGLVNNSLTLSQLLSQLISIIINISINKDSKDSSESLNQYHTNYYMFIVCPAFLLSGISSLLFIFVIKTPDQNSKATDQNETTQLMK</sequence>
<keyword evidence="2" id="KW-0813">Transport</keyword>
<dbReference type="PANTHER" id="PTHR19432:SF26">
    <property type="entry name" value="MAJOR FACILITATOR SUPERFAMILY (MFS) PROFILE DOMAIN-CONTAINING PROTEIN"/>
    <property type="match status" value="1"/>
</dbReference>
<feature type="transmembrane region" description="Helical" evidence="6">
    <location>
        <begin position="403"/>
        <end position="428"/>
    </location>
</feature>
<feature type="chain" id="PRO_5023853915" evidence="7">
    <location>
        <begin position="20"/>
        <end position="491"/>
    </location>
</feature>
<evidence type="ECO:0000313" key="9">
    <source>
        <dbReference type="Proteomes" id="UP000078387"/>
    </source>
</evidence>
<dbReference type="VEuPathDB" id="AmoebaDB:EHI7A_047770"/>
<feature type="transmembrane region" description="Helical" evidence="6">
    <location>
        <begin position="448"/>
        <end position="471"/>
    </location>
</feature>
<feature type="transmembrane region" description="Helical" evidence="6">
    <location>
        <begin position="306"/>
        <end position="329"/>
    </location>
</feature>
<dbReference type="EMBL" id="BDEQ01000001">
    <property type="protein sequence ID" value="GAT94575.1"/>
    <property type="molecule type" value="Genomic_DNA"/>
</dbReference>
<evidence type="ECO:0000256" key="6">
    <source>
        <dbReference type="SAM" id="Phobius"/>
    </source>
</evidence>
<feature type="signal peptide" evidence="7">
    <location>
        <begin position="1"/>
        <end position="19"/>
    </location>
</feature>
<feature type="transmembrane region" description="Helical" evidence="6">
    <location>
        <begin position="219"/>
        <end position="239"/>
    </location>
</feature>
<evidence type="ECO:0000313" key="8">
    <source>
        <dbReference type="EMBL" id="GAT94575.1"/>
    </source>
</evidence>
<dbReference type="VEuPathDB" id="AmoebaDB:EHI5A_039580"/>
<feature type="transmembrane region" description="Helical" evidence="6">
    <location>
        <begin position="336"/>
        <end position="356"/>
    </location>
</feature>
<dbReference type="PANTHER" id="PTHR19432">
    <property type="entry name" value="SUGAR TRANSPORTER"/>
    <property type="match status" value="1"/>
</dbReference>
<feature type="transmembrane region" description="Helical" evidence="6">
    <location>
        <begin position="136"/>
        <end position="160"/>
    </location>
</feature>
<accession>A0A5K1U4M1</accession>
<proteinExistence type="predicted"/>
<evidence type="ECO:0000256" key="4">
    <source>
        <dbReference type="ARBA" id="ARBA00022989"/>
    </source>
</evidence>
<organism evidence="8 9">
    <name type="scientific">Entamoeba histolytica</name>
    <dbReference type="NCBI Taxonomy" id="5759"/>
    <lineage>
        <taxon>Eukaryota</taxon>
        <taxon>Amoebozoa</taxon>
        <taxon>Evosea</taxon>
        <taxon>Archamoebae</taxon>
        <taxon>Mastigamoebida</taxon>
        <taxon>Entamoebidae</taxon>
        <taxon>Entamoeba</taxon>
    </lineage>
</organism>
<keyword evidence="7" id="KW-0732">Signal</keyword>
<dbReference type="Proteomes" id="UP000078387">
    <property type="component" value="Unassembled WGS sequence"/>
</dbReference>
<dbReference type="GO" id="GO:0008506">
    <property type="term" value="F:sucrose:proton symporter activity"/>
    <property type="evidence" value="ECO:0007669"/>
    <property type="project" value="TreeGrafter"/>
</dbReference>
<dbReference type="Pfam" id="PF07690">
    <property type="entry name" value="MFS_1"/>
    <property type="match status" value="1"/>
</dbReference>
<name>A0A5K1U4M1_ENTHI</name>
<feature type="transmembrane region" description="Helical" evidence="6">
    <location>
        <begin position="269"/>
        <end position="286"/>
    </location>
</feature>
<dbReference type="VEuPathDB" id="AmoebaDB:EHI_005050"/>
<protein>
    <submittedName>
        <fullName evidence="8">Sucrose transporter putative</fullName>
    </submittedName>
</protein>
<evidence type="ECO:0000256" key="2">
    <source>
        <dbReference type="ARBA" id="ARBA00022448"/>
    </source>
</evidence>
<gene>
    <name evidence="8" type="ORF">CL6EHI_005050</name>
</gene>
<keyword evidence="5 6" id="KW-0472">Membrane</keyword>
<evidence type="ECO:0000256" key="7">
    <source>
        <dbReference type="SAM" id="SignalP"/>
    </source>
</evidence>
<keyword evidence="3 6" id="KW-0812">Transmembrane</keyword>
<dbReference type="GO" id="GO:0016020">
    <property type="term" value="C:membrane"/>
    <property type="evidence" value="ECO:0007669"/>
    <property type="project" value="UniProtKB-SubCell"/>
</dbReference>
<comment type="subcellular location">
    <subcellularLocation>
        <location evidence="1">Membrane</location>
        <topology evidence="1">Multi-pass membrane protein</topology>
    </subcellularLocation>
</comment>
<dbReference type="AlphaFoldDB" id="A0A5K1U4M1"/>